<name>A0A5D0XNG4_9MICC</name>
<evidence type="ECO:0000259" key="8">
    <source>
        <dbReference type="Pfam" id="PF07005"/>
    </source>
</evidence>
<keyword evidence="11" id="KW-1185">Reference proteome</keyword>
<keyword evidence="6" id="KW-0119">Carbohydrate metabolism</keyword>
<feature type="domain" description="Four-carbon acid sugar kinase N-terminal" evidence="8">
    <location>
        <begin position="175"/>
        <end position="392"/>
    </location>
</feature>
<dbReference type="EMBL" id="VSLD01000006">
    <property type="protein sequence ID" value="TYC97980.1"/>
    <property type="molecule type" value="Genomic_DNA"/>
</dbReference>
<evidence type="ECO:0000256" key="4">
    <source>
        <dbReference type="ARBA" id="ARBA00022777"/>
    </source>
</evidence>
<dbReference type="Gene3D" id="3.40.980.20">
    <property type="entry name" value="Four-carbon acid sugar kinase, nucleotide binding domain"/>
    <property type="match status" value="1"/>
</dbReference>
<evidence type="ECO:0000259" key="9">
    <source>
        <dbReference type="Pfam" id="PF17042"/>
    </source>
</evidence>
<evidence type="ECO:0000313" key="10">
    <source>
        <dbReference type="EMBL" id="TYC97980.1"/>
    </source>
</evidence>
<dbReference type="Proteomes" id="UP000323410">
    <property type="component" value="Unassembled WGS sequence"/>
</dbReference>
<comment type="similarity">
    <text evidence="1">Belongs to the four-carbon acid sugar kinase family.</text>
</comment>
<feature type="compositionally biased region" description="Basic residues" evidence="7">
    <location>
        <begin position="14"/>
        <end position="70"/>
    </location>
</feature>
<feature type="region of interest" description="Disordered" evidence="7">
    <location>
        <begin position="1"/>
        <end position="85"/>
    </location>
</feature>
<evidence type="ECO:0000256" key="7">
    <source>
        <dbReference type="SAM" id="MobiDB-lite"/>
    </source>
</evidence>
<feature type="compositionally biased region" description="Basic and acidic residues" evidence="7">
    <location>
        <begin position="1"/>
        <end position="13"/>
    </location>
</feature>
<keyword evidence="5" id="KW-0067">ATP-binding</keyword>
<dbReference type="InterPro" id="IPR031475">
    <property type="entry name" value="NBD_C"/>
</dbReference>
<proteinExistence type="inferred from homology"/>
<reference evidence="10 11" key="1">
    <citation type="submission" date="2019-08" db="EMBL/GenBank/DDBJ databases">
        <title>Genone of Arthrobacter echini P9.</title>
        <authorList>
            <person name="Bowman J.P."/>
        </authorList>
    </citation>
    <scope>NUCLEOTIDE SEQUENCE [LARGE SCALE GENOMIC DNA]</scope>
    <source>
        <strain evidence="10 11">P9</strain>
    </source>
</reference>
<dbReference type="Pfam" id="PF17042">
    <property type="entry name" value="NBD_C"/>
    <property type="match status" value="1"/>
</dbReference>
<organism evidence="10 11">
    <name type="scientific">Arthrobacter echini</name>
    <dbReference type="NCBI Taxonomy" id="1529066"/>
    <lineage>
        <taxon>Bacteria</taxon>
        <taxon>Bacillati</taxon>
        <taxon>Actinomycetota</taxon>
        <taxon>Actinomycetes</taxon>
        <taxon>Micrococcales</taxon>
        <taxon>Micrococcaceae</taxon>
        <taxon>Arthrobacter</taxon>
    </lineage>
</organism>
<dbReference type="GO" id="GO:0005524">
    <property type="term" value="F:ATP binding"/>
    <property type="evidence" value="ECO:0007669"/>
    <property type="project" value="UniProtKB-KW"/>
</dbReference>
<evidence type="ECO:0000313" key="11">
    <source>
        <dbReference type="Proteomes" id="UP000323410"/>
    </source>
</evidence>
<dbReference type="OrthoDB" id="191465at2"/>
<evidence type="ECO:0000256" key="6">
    <source>
        <dbReference type="ARBA" id="ARBA00023277"/>
    </source>
</evidence>
<evidence type="ECO:0000256" key="5">
    <source>
        <dbReference type="ARBA" id="ARBA00022840"/>
    </source>
</evidence>
<sequence length="597" mass="63179">MDRGHAARAEHRHPVLRLRPRHRHRPPQRHHRRPQRYLRRHRRHPDYRRPHVHRLPLRPPPRRQVRHRHRIGDDGGQLDRDAGHRRCCGSELLPLRRGRDGAGRLRRPGHRDLRAAARHLGPQAPGRAGHRRRRRGHPDVHRRPAVRGRSLRPHHPTPPDAGRRPVVTPTAPIVGIAADDVTGATDSVVQFSRSGWASRLLLGNLLPRSVDPGSALALNSDARAMDAATARSATAGAVADLLTAGANRLYLKIDSTMRGSVPAQVAGALDAWQERHPGCFAVVCPAYPAMGRTLEDGLLRVHGGSVEDSPAGRDPVTPVPTSDFSLLLPGTTTISLNGSPEQDAQALRETAGDGGVVVVNAASDSDLRTLAAALVVAGETAIPAGSAGLAAAMASAWADAATALTAPEPAPAAQGQRIVVVVSSLHDVARAQTDHLRAHLDPSDLRILQPVDSLLDQPNRLAQWAAGELEVPESLPRVVVILSPEAVRGSVTLSGTAIARSLASVVQQTLARASVGALVLVGGDGARAVLEATRAQALRITGAIQEGIPVGVVEGGTAAGKIVVTKAGGFGPVSALLDTVTELTRTLTLTQSTEASS</sequence>
<keyword evidence="4 10" id="KW-0418">Kinase</keyword>
<feature type="compositionally biased region" description="Basic and acidic residues" evidence="7">
    <location>
        <begin position="71"/>
        <end position="84"/>
    </location>
</feature>
<keyword evidence="2" id="KW-0808">Transferase</keyword>
<feature type="domain" description="Four-carbon acid sugar kinase nucleotide binding" evidence="9">
    <location>
        <begin position="419"/>
        <end position="576"/>
    </location>
</feature>
<evidence type="ECO:0000256" key="1">
    <source>
        <dbReference type="ARBA" id="ARBA00005715"/>
    </source>
</evidence>
<dbReference type="InterPro" id="IPR037051">
    <property type="entry name" value="4-carb_acid_sugar_kinase_N_sf"/>
</dbReference>
<keyword evidence="3" id="KW-0547">Nucleotide-binding</keyword>
<dbReference type="Gene3D" id="3.40.50.10840">
    <property type="entry name" value="Putative sugar-binding, N-terminal domain"/>
    <property type="match status" value="1"/>
</dbReference>
<gene>
    <name evidence="10" type="ORF">FQ377_12290</name>
</gene>
<dbReference type="GO" id="GO:0016301">
    <property type="term" value="F:kinase activity"/>
    <property type="evidence" value="ECO:0007669"/>
    <property type="project" value="UniProtKB-KW"/>
</dbReference>
<evidence type="ECO:0000256" key="2">
    <source>
        <dbReference type="ARBA" id="ARBA00022679"/>
    </source>
</evidence>
<comment type="caution">
    <text evidence="10">The sequence shown here is derived from an EMBL/GenBank/DDBJ whole genome shotgun (WGS) entry which is preliminary data.</text>
</comment>
<evidence type="ECO:0000256" key="3">
    <source>
        <dbReference type="ARBA" id="ARBA00022741"/>
    </source>
</evidence>
<feature type="region of interest" description="Disordered" evidence="7">
    <location>
        <begin position="116"/>
        <end position="166"/>
    </location>
</feature>
<dbReference type="InterPro" id="IPR042213">
    <property type="entry name" value="NBD_C_sf"/>
</dbReference>
<dbReference type="SUPFAM" id="SSF142764">
    <property type="entry name" value="YgbK-like"/>
    <property type="match status" value="1"/>
</dbReference>
<protein>
    <submittedName>
        <fullName evidence="10">Four-carbon acid sugar kinase family protein</fullName>
    </submittedName>
</protein>
<dbReference type="InterPro" id="IPR010737">
    <property type="entry name" value="4-carb_acid_sugar_kinase_N"/>
</dbReference>
<dbReference type="Pfam" id="PF07005">
    <property type="entry name" value="SBD_N"/>
    <property type="match status" value="1"/>
</dbReference>
<dbReference type="AlphaFoldDB" id="A0A5D0XNG4"/>
<accession>A0A5D0XNG4</accession>
<feature type="compositionally biased region" description="Basic residues" evidence="7">
    <location>
        <begin position="143"/>
        <end position="155"/>
    </location>
</feature>